<reference evidence="2" key="1">
    <citation type="journal article" date="2022" name="Nat. Commun.">
        <title>Chromosome evolution and the genetic basis of agronomically important traits in greater yam.</title>
        <authorList>
            <person name="Bredeson J.V."/>
            <person name="Lyons J.B."/>
            <person name="Oniyinde I.O."/>
            <person name="Okereke N.R."/>
            <person name="Kolade O."/>
            <person name="Nnabue I."/>
            <person name="Nwadili C.O."/>
            <person name="Hribova E."/>
            <person name="Parker M."/>
            <person name="Nwogha J."/>
            <person name="Shu S."/>
            <person name="Carlson J."/>
            <person name="Kariba R."/>
            <person name="Muthemba S."/>
            <person name="Knop K."/>
            <person name="Barton G.J."/>
            <person name="Sherwood A.V."/>
            <person name="Lopez-Montes A."/>
            <person name="Asiedu R."/>
            <person name="Jamnadass R."/>
            <person name="Muchugi A."/>
            <person name="Goodstein D."/>
            <person name="Egesi C.N."/>
            <person name="Featherston J."/>
            <person name="Asfaw A."/>
            <person name="Simpson G.G."/>
            <person name="Dolezel J."/>
            <person name="Hendre P.S."/>
            <person name="Van Deynze A."/>
            <person name="Kumar P.L."/>
            <person name="Obidiegwu J.E."/>
            <person name="Bhattacharjee R."/>
            <person name="Rokhsar D.S."/>
        </authorList>
    </citation>
    <scope>NUCLEOTIDE SEQUENCE [LARGE SCALE GENOMIC DNA]</scope>
    <source>
        <strain evidence="2">cv. TDa95/00328</strain>
    </source>
</reference>
<keyword evidence="1" id="KW-0723">Serine/threonine-protein kinase</keyword>
<dbReference type="Proteomes" id="UP000827976">
    <property type="component" value="Chromosome 13"/>
</dbReference>
<keyword evidence="1" id="KW-0418">Kinase</keyword>
<keyword evidence="2" id="KW-1185">Reference proteome</keyword>
<evidence type="ECO:0000313" key="2">
    <source>
        <dbReference type="Proteomes" id="UP000827976"/>
    </source>
</evidence>
<sequence length="971" mass="106957">MKLFKKLRDHGRSSEVPVVPSSSTPPPLSPSCASDHRAAAGGAAAPASPSPPSPSDASRPSPAGDFMMSEEEYQVQLALAISDSEFRDDPDRDQIRAAKLLSLGKQRMDPIREEDVSADVLSRRYWEYNVLDYKDRVLDGFYDVLGLSISANEGKIPSLVALQNGNLGFEAIVVNHAIDHDLVELEQVTQCILLDCPAEVGILVQRISELVAGHMGGPVKDASIMLARWLENSTELRTSLQTSVLPIGCIKLGLSRHRALLFKVLADKVGVPCKLVKGSQYTGVDDDAVNIIKLDTGREFLVDLMADPGTLIPADVLSAKDTPLSSGDSRLAENFNSWITNKSGGDLLESKQLYDNESGASSLDNNISDKRSRHEKTMLVPSVASSVTSSITVGSSSSTNAKGLSSDQPNQFPSKQKGIAVAPLDVNNSVSEKLSIVPSLQNAEDSRNLFAELNPFQEIGVKKTSGPPKVTESKKHEYQRRRESIAPLPARPQHPLIWKNRPACNEVPNTKQYKFVEGILPRKEIGMNDLNASSSHQSTADGKALLDGSSGTGSSFVTGRDTSDSKRNGAFSAGRPSEFNKSNISSGLHQDSRMYIGQATSQANKQLNQPSERKNRNEDQMALQSFAEMNEPINDIEKHDRKKHLGDSFMGTDMSLKNLESSSSPSEMRSSRLDSMLDDVAEPEIPWEHLVIGERIGLGSYGEVYRADWNGTEVAVKKFLDQDFDGDALDEFRREVKIMRRLRHPNVVLFMGAVTRPPNLSIVSEFLPRGSLYRILHRPNSQIEEKRRIKMALDVAKGMNCLHTSIPTIVHRDLKSPNLLVDKNWTVKVCDFGLSRLKHSTFLSSKSTAGTPEWMAPEVLRNEPSNEKCDVYSFGVILWELATLRMPWSGMNPMQVVGAVGFQDRRLEIPKEVDPLVAKIIWQCWQKDPNLRPSFADLTTALKSLQRLVVPAYQDAQNPPLAQEIPVSTTP</sequence>
<proteinExistence type="predicted"/>
<name>A0ACB7UZB7_DIOAL</name>
<dbReference type="EC" id="2.7.11.1" evidence="1"/>
<evidence type="ECO:0000313" key="1">
    <source>
        <dbReference type="EMBL" id="KAH7666266.1"/>
    </source>
</evidence>
<accession>A0ACB7UZB7</accession>
<organism evidence="1 2">
    <name type="scientific">Dioscorea alata</name>
    <name type="common">Purple yam</name>
    <dbReference type="NCBI Taxonomy" id="55571"/>
    <lineage>
        <taxon>Eukaryota</taxon>
        <taxon>Viridiplantae</taxon>
        <taxon>Streptophyta</taxon>
        <taxon>Embryophyta</taxon>
        <taxon>Tracheophyta</taxon>
        <taxon>Spermatophyta</taxon>
        <taxon>Magnoliopsida</taxon>
        <taxon>Liliopsida</taxon>
        <taxon>Dioscoreales</taxon>
        <taxon>Dioscoreaceae</taxon>
        <taxon>Dioscorea</taxon>
    </lineage>
</organism>
<protein>
    <submittedName>
        <fullName evidence="1">Non-specific serine/threonine protein kinase protein</fullName>
        <ecNumber evidence="1">2.7.11.1</ecNumber>
    </submittedName>
</protein>
<dbReference type="EMBL" id="CM037023">
    <property type="protein sequence ID" value="KAH7666266.1"/>
    <property type="molecule type" value="Genomic_DNA"/>
</dbReference>
<gene>
    <name evidence="1" type="ORF">IHE45_13G090200</name>
</gene>
<keyword evidence="1" id="KW-0808">Transferase</keyword>
<comment type="caution">
    <text evidence="1">The sequence shown here is derived from an EMBL/GenBank/DDBJ whole genome shotgun (WGS) entry which is preliminary data.</text>
</comment>